<accession>A0A077PRM4</accession>
<dbReference type="EMBL" id="CBSZ010000104">
    <property type="protein sequence ID" value="CDH23638.1"/>
    <property type="molecule type" value="Genomic_DNA"/>
</dbReference>
<gene>
    <name evidence="2" type="ORF">XBKB1_1920031</name>
</gene>
<dbReference type="HOGENOM" id="CLU_1141211_0_0_6"/>
<keyword evidence="1" id="KW-1133">Transmembrane helix</keyword>
<dbReference type="Proteomes" id="UP000028493">
    <property type="component" value="Unassembled WGS sequence"/>
</dbReference>
<dbReference type="AlphaFoldDB" id="A0A077PRM4"/>
<keyword evidence="1" id="KW-0472">Membrane</keyword>
<organism evidence="2 3">
    <name type="scientific">Xenorhabdus bovienii str. kraussei Becker Underwood</name>
    <dbReference type="NCBI Taxonomy" id="1398204"/>
    <lineage>
        <taxon>Bacteria</taxon>
        <taxon>Pseudomonadati</taxon>
        <taxon>Pseudomonadota</taxon>
        <taxon>Gammaproteobacteria</taxon>
        <taxon>Enterobacterales</taxon>
        <taxon>Morganellaceae</taxon>
        <taxon>Xenorhabdus</taxon>
    </lineage>
</organism>
<name>A0A077PRM4_XENBV</name>
<evidence type="ECO:0000313" key="2">
    <source>
        <dbReference type="EMBL" id="CDH23638.1"/>
    </source>
</evidence>
<protein>
    <submittedName>
        <fullName evidence="2">Uncharacterized protein</fullName>
    </submittedName>
</protein>
<evidence type="ECO:0000256" key="1">
    <source>
        <dbReference type="SAM" id="Phobius"/>
    </source>
</evidence>
<keyword evidence="1" id="KW-0812">Transmembrane</keyword>
<comment type="caution">
    <text evidence="2">The sequence shown here is derived from an EMBL/GenBank/DDBJ whole genome shotgun (WGS) entry which is preliminary data.</text>
</comment>
<sequence length="249" mass="28641">MKLVKCRKCKEEVSKNEKMCPHCGEKEPSATTLDGLLGLAVLIAIGAAIYYFVSGDDKKESPTEKTTVKTEVKAIPKPFKYADMTLKEYRNEAKHEREKIVSNYKSYKNLYITNAEVNNFYNCLSEMSYTKSDELKLDEVLEWCYADYSKNPSSFAKYINFDNYKSKFSSWDGSYRPLTKIIKENMHDESTYKHHDTTTRRVRSSDNKLYAIIKTTFSGTNLYGAMVKQSLTAKVDIKTGEIIELVPEH</sequence>
<dbReference type="RefSeq" id="WP_051875957.1">
    <property type="nucleotide sequence ID" value="NZ_CAWLXS010000187.1"/>
</dbReference>
<reference evidence="2" key="1">
    <citation type="submission" date="2013-07" db="EMBL/GenBank/DDBJ databases">
        <title>Sub-species coevolution in mutualistic symbiosis.</title>
        <authorList>
            <person name="Murfin K."/>
            <person name="Klassen J."/>
            <person name="Lee M."/>
            <person name="Forst S."/>
            <person name="Stock P."/>
            <person name="Goodrich-Blair H."/>
        </authorList>
    </citation>
    <scope>NUCLEOTIDE SEQUENCE [LARGE SCALE GENOMIC DNA]</scope>
    <source>
        <strain evidence="2">Kraussei Becker Underwood</strain>
    </source>
</reference>
<evidence type="ECO:0000313" key="3">
    <source>
        <dbReference type="Proteomes" id="UP000028493"/>
    </source>
</evidence>
<feature type="transmembrane region" description="Helical" evidence="1">
    <location>
        <begin position="35"/>
        <end position="53"/>
    </location>
</feature>
<proteinExistence type="predicted"/>